<organism evidence="1 2">
    <name type="scientific">Phytophthora nicotianae P1976</name>
    <dbReference type="NCBI Taxonomy" id="1317066"/>
    <lineage>
        <taxon>Eukaryota</taxon>
        <taxon>Sar</taxon>
        <taxon>Stramenopiles</taxon>
        <taxon>Oomycota</taxon>
        <taxon>Peronosporomycetes</taxon>
        <taxon>Peronosporales</taxon>
        <taxon>Peronosporaceae</taxon>
        <taxon>Phytophthora</taxon>
    </lineage>
</organism>
<sequence>MCNFIKKKHPNIMDRESIVVESNIVEEMSPQVNTSVVAEVVDTPAPSVINPVEASNVK</sequence>
<dbReference type="EMBL" id="ANJA01004531">
    <property type="protein sequence ID" value="ETO58980.1"/>
    <property type="molecule type" value="Genomic_DNA"/>
</dbReference>
<gene>
    <name evidence="1" type="ORF">F444_22642</name>
</gene>
<proteinExistence type="predicted"/>
<accession>A0A080YX69</accession>
<name>A0A080YX69_PHYNI</name>
<protein>
    <submittedName>
        <fullName evidence="1">Uncharacterized protein</fullName>
    </submittedName>
</protein>
<feature type="non-terminal residue" evidence="1">
    <location>
        <position position="58"/>
    </location>
</feature>
<evidence type="ECO:0000313" key="2">
    <source>
        <dbReference type="Proteomes" id="UP000028582"/>
    </source>
</evidence>
<reference evidence="1 2" key="1">
    <citation type="submission" date="2013-11" db="EMBL/GenBank/DDBJ databases">
        <title>The Genome Sequence of Phytophthora parasitica P1976.</title>
        <authorList>
            <consortium name="The Broad Institute Genomics Platform"/>
            <person name="Russ C."/>
            <person name="Tyler B."/>
            <person name="Panabieres F."/>
            <person name="Shan W."/>
            <person name="Tripathy S."/>
            <person name="Grunwald N."/>
            <person name="Machado M."/>
            <person name="Johnson C.S."/>
            <person name="Walker B."/>
            <person name="Young S."/>
            <person name="Zeng Q."/>
            <person name="Gargeya S."/>
            <person name="Fitzgerald M."/>
            <person name="Haas B."/>
            <person name="Abouelleil A."/>
            <person name="Allen A.W."/>
            <person name="Alvarado L."/>
            <person name="Arachchi H.M."/>
            <person name="Berlin A.M."/>
            <person name="Chapman S.B."/>
            <person name="Gainer-Dewar J."/>
            <person name="Goldberg J."/>
            <person name="Griggs A."/>
            <person name="Gujja S."/>
            <person name="Hansen M."/>
            <person name="Howarth C."/>
            <person name="Imamovic A."/>
            <person name="Ireland A."/>
            <person name="Larimer J."/>
            <person name="McCowan C."/>
            <person name="Murphy C."/>
            <person name="Pearson M."/>
            <person name="Poon T.W."/>
            <person name="Priest M."/>
            <person name="Roberts A."/>
            <person name="Saif S."/>
            <person name="Shea T."/>
            <person name="Sisk P."/>
            <person name="Sykes S."/>
            <person name="Wortman J."/>
            <person name="Nusbaum C."/>
            <person name="Birren B."/>
        </authorList>
    </citation>
    <scope>NUCLEOTIDE SEQUENCE [LARGE SCALE GENOMIC DNA]</scope>
    <source>
        <strain evidence="1 2">P1976</strain>
    </source>
</reference>
<dbReference type="Proteomes" id="UP000028582">
    <property type="component" value="Unassembled WGS sequence"/>
</dbReference>
<evidence type="ECO:0000313" key="1">
    <source>
        <dbReference type="EMBL" id="ETO58980.1"/>
    </source>
</evidence>
<dbReference type="AlphaFoldDB" id="A0A080YX69"/>
<comment type="caution">
    <text evidence="1">The sequence shown here is derived from an EMBL/GenBank/DDBJ whole genome shotgun (WGS) entry which is preliminary data.</text>
</comment>
<dbReference type="OrthoDB" id="122495at2759"/>